<evidence type="ECO:0000313" key="3">
    <source>
        <dbReference type="Proteomes" id="UP000632828"/>
    </source>
</evidence>
<sequence length="518" mass="57183">MTWMARRSFRISRAIHKYLGLILGLYLTAMGASGLLLNHPAWIRSIDTPQSLVPADYSYQNWNRMLVRSGTISADGTWYLAGKAGIARSDDQGRSFTVVDEGFPPAAYDRDTAALVILNEDSADRTLLAATRSGLYQKHGNNPWAQVVLPGAPSSPRMVAVVETGERIVAFSETAAWQADPGSLNFAPVNLAVAEQDDATKVPLFRILHDIHNGAILGAPGKVLLDISAIILVILGFSGLVIWFVPWRNRKLPTRRRPPGSLFRWCWKYHLKLGIWIVVILMILAGSGIFLRPPLLLATVSHSLAADNPLLLFSPRSGGFGGKIQAATASSNGTIVISTENGLWHGPADLEEAFQRLQLPVPIHGMGVTVLEGMADGQLLIGSFSGLFVVEEHQGRVWRLRRPGLQESNPYQSNDLVSGVVMAGNRPYVRFDYHDGMLPMTAHQRSLPTMPAEIAAAAPMSLWHYLFEFHNGRIFEPWLGPWYLLIIPLSGIILLLLCLSGTYDWWCRRQKKKAETTT</sequence>
<feature type="transmembrane region" description="Helical" evidence="1">
    <location>
        <begin position="227"/>
        <end position="247"/>
    </location>
</feature>
<protein>
    <submittedName>
        <fullName evidence="2">PepSY domain-containing protein</fullName>
    </submittedName>
</protein>
<dbReference type="InterPro" id="IPR005625">
    <property type="entry name" value="PepSY-ass_TM"/>
</dbReference>
<keyword evidence="1" id="KW-0472">Membrane</keyword>
<feature type="transmembrane region" description="Helical" evidence="1">
    <location>
        <begin position="482"/>
        <end position="503"/>
    </location>
</feature>
<proteinExistence type="predicted"/>
<evidence type="ECO:0000256" key="1">
    <source>
        <dbReference type="SAM" id="Phobius"/>
    </source>
</evidence>
<name>A0A8J6QY78_9BACT</name>
<dbReference type="InterPro" id="IPR036278">
    <property type="entry name" value="Sialidase_sf"/>
</dbReference>
<keyword evidence="3" id="KW-1185">Reference proteome</keyword>
<reference evidence="2" key="1">
    <citation type="submission" date="2020-09" db="EMBL/GenBank/DDBJ databases">
        <title>Pelobacter alkaliphilus sp. nov., a novel anaerobic arsenate-reducing bacterium from terrestrial mud volcano.</title>
        <authorList>
            <person name="Khomyakova M.A."/>
            <person name="Merkel A.Y."/>
            <person name="Slobodkin A.I."/>
        </authorList>
    </citation>
    <scope>NUCLEOTIDE SEQUENCE</scope>
    <source>
        <strain evidence="2">M08fum</strain>
    </source>
</reference>
<feature type="transmembrane region" description="Helical" evidence="1">
    <location>
        <begin position="273"/>
        <end position="291"/>
    </location>
</feature>
<dbReference type="SUPFAM" id="SSF50939">
    <property type="entry name" value="Sialidases"/>
    <property type="match status" value="1"/>
</dbReference>
<keyword evidence="1" id="KW-0812">Transmembrane</keyword>
<gene>
    <name evidence="2" type="ORF">ICT70_12880</name>
</gene>
<keyword evidence="1" id="KW-1133">Transmembrane helix</keyword>
<comment type="caution">
    <text evidence="2">The sequence shown here is derived from an EMBL/GenBank/DDBJ whole genome shotgun (WGS) entry which is preliminary data.</text>
</comment>
<dbReference type="Pfam" id="PF03929">
    <property type="entry name" value="PepSY_TM"/>
    <property type="match status" value="1"/>
</dbReference>
<dbReference type="PANTHER" id="PTHR34219">
    <property type="entry name" value="IRON-REGULATED INNER MEMBRANE PROTEIN-RELATED"/>
    <property type="match status" value="1"/>
</dbReference>
<dbReference type="Proteomes" id="UP000632828">
    <property type="component" value="Unassembled WGS sequence"/>
</dbReference>
<dbReference type="EMBL" id="JACWUN010000017">
    <property type="protein sequence ID" value="MBD1401556.1"/>
    <property type="molecule type" value="Genomic_DNA"/>
</dbReference>
<organism evidence="2 3">
    <name type="scientific">Pelovirga terrestris</name>
    <dbReference type="NCBI Taxonomy" id="2771352"/>
    <lineage>
        <taxon>Bacteria</taxon>
        <taxon>Pseudomonadati</taxon>
        <taxon>Thermodesulfobacteriota</taxon>
        <taxon>Desulfuromonadia</taxon>
        <taxon>Geobacterales</taxon>
        <taxon>Geobacteraceae</taxon>
        <taxon>Pelovirga</taxon>
    </lineage>
</organism>
<accession>A0A8J6QY78</accession>
<evidence type="ECO:0000313" key="2">
    <source>
        <dbReference type="EMBL" id="MBD1401556.1"/>
    </source>
</evidence>
<dbReference type="AlphaFoldDB" id="A0A8J6QY78"/>